<feature type="domain" description="Aminoglycoside phosphotransferase" evidence="4">
    <location>
        <begin position="261"/>
        <end position="461"/>
    </location>
</feature>
<reference evidence="5 6" key="1">
    <citation type="journal article" date="2014" name="Genome Announc.">
        <title>Complete Genome Sequence of the Bovine Mastitis Pathogen Mycoplasma californicum Strain ST-6T (ATCC 33461T).</title>
        <authorList>
            <person name="Calcutt M.J."/>
            <person name="Foecking M.F."/>
            <person name="Fox L.K."/>
        </authorList>
    </citation>
    <scope>NUCLEOTIDE SEQUENCE [LARGE SCALE GENOMIC DNA]</scope>
    <source>
        <strain evidence="5 6">ST-6</strain>
    </source>
</reference>
<gene>
    <name evidence="5" type="ORF">MCFN_01185</name>
</gene>
<dbReference type="Gene3D" id="3.90.1200.10">
    <property type="match status" value="1"/>
</dbReference>
<protein>
    <submittedName>
        <fullName evidence="5">Putative bifunctional choline kinase/phosphocholine cytidylyltransferase</fullName>
    </submittedName>
</protein>
<dbReference type="KEGG" id="mcr:MCFN_01185"/>
<dbReference type="PANTHER" id="PTHR43584:SF5">
    <property type="entry name" value="PROTEIN LICC"/>
    <property type="match status" value="1"/>
</dbReference>
<dbReference type="Gene3D" id="3.90.550.10">
    <property type="entry name" value="Spore Coat Polysaccharide Biosynthesis Protein SpsA, Chain A"/>
    <property type="match status" value="1"/>
</dbReference>
<dbReference type="eggNOG" id="COG0510">
    <property type="taxonomic scope" value="Bacteria"/>
</dbReference>
<keyword evidence="5" id="KW-0418">Kinase</keyword>
<dbReference type="InterPro" id="IPR005835">
    <property type="entry name" value="NTP_transferase_dom"/>
</dbReference>
<keyword evidence="2 5" id="KW-0548">Nucleotidyltransferase</keyword>
<evidence type="ECO:0000256" key="2">
    <source>
        <dbReference type="ARBA" id="ARBA00022695"/>
    </source>
</evidence>
<evidence type="ECO:0000313" key="6">
    <source>
        <dbReference type="Proteomes" id="UP000027088"/>
    </source>
</evidence>
<dbReference type="Gene3D" id="3.30.200.20">
    <property type="entry name" value="Phosphorylase Kinase, domain 1"/>
    <property type="match status" value="1"/>
</dbReference>
<name>A0A059XQS5_9BACT</name>
<dbReference type="GO" id="GO:0016779">
    <property type="term" value="F:nucleotidyltransferase activity"/>
    <property type="evidence" value="ECO:0007669"/>
    <property type="project" value="UniProtKB-KW"/>
</dbReference>
<dbReference type="eggNOG" id="COG4750">
    <property type="taxonomic scope" value="Bacteria"/>
</dbReference>
<accession>A0A059XQS5</accession>
<dbReference type="AlphaFoldDB" id="A0A059XQS5"/>
<dbReference type="InterPro" id="IPR011009">
    <property type="entry name" value="Kinase-like_dom_sf"/>
</dbReference>
<dbReference type="CDD" id="cd05151">
    <property type="entry name" value="ChoK-like"/>
    <property type="match status" value="1"/>
</dbReference>
<dbReference type="InterPro" id="IPR002575">
    <property type="entry name" value="Aminoglycoside_PTrfase"/>
</dbReference>
<dbReference type="Pfam" id="PF01636">
    <property type="entry name" value="APH"/>
    <property type="match status" value="1"/>
</dbReference>
<sequence length="535" mass="63107">MKNIIILAAGFGSRLTPLTLKIPKGLLEIKENTRILTENLKYLSDFDNKIIVTGYMRKKFAGIIQRHNLVEVYNKDFKNTNSLYSLYLGLQELKNPEGGVFILTSDVIFSKDIFNQKYPNSWVNTQKSTENIAEWEVIKDAGNVKDFRVRDINQKYKSNNFEFLTGCTYIHKNDFSAFKEEVKKCVLNDELKINSYWEQALWNVLDDINLKTLPCDNYAFEIDNFNDLLTYNPDAPCFKEDIHLKKIMSVFSIDFDEISNIKPIKQGMTNDSFTFDIKNKTYIARIPKKGSHELINRYQEQEVYEKINNLGISESVIYFNTTDFIDSPLHGFKIAKFYTNATVANGNNYQHMKKAMHAFKDLHNKNIQINHEFDLLERMNYYVKIIGDHYAKINLQIKELQSQFNNIYHWYKAKKYPTHLCLVDTFFENVLILSDGRVKLIDWEYAGQADAYTDIAGYCLSCVYDQKQVKDALSVYLDRKPTKSELNRLYAQIIMQAILWVFWCEYKKQYQEFHHEYENELIMVANQYLKRFKYE</sequence>
<evidence type="ECO:0000256" key="1">
    <source>
        <dbReference type="ARBA" id="ARBA00022679"/>
    </source>
</evidence>
<organism evidence="5 6">
    <name type="scientific">Mycoplasmopsis californica</name>
    <dbReference type="NCBI Taxonomy" id="2113"/>
    <lineage>
        <taxon>Bacteria</taxon>
        <taxon>Bacillati</taxon>
        <taxon>Mycoplasmatota</taxon>
        <taxon>Mycoplasmoidales</taxon>
        <taxon>Metamycoplasmataceae</taxon>
        <taxon>Mycoplasmopsis</taxon>
    </lineage>
</organism>
<dbReference type="Proteomes" id="UP000027088">
    <property type="component" value="Chromosome"/>
</dbReference>
<dbReference type="InterPro" id="IPR029044">
    <property type="entry name" value="Nucleotide-diphossugar_trans"/>
</dbReference>
<dbReference type="EMBL" id="CP007521">
    <property type="protein sequence ID" value="AIA29385.1"/>
    <property type="molecule type" value="Genomic_DNA"/>
</dbReference>
<evidence type="ECO:0000313" key="5">
    <source>
        <dbReference type="EMBL" id="AIA29385.1"/>
    </source>
</evidence>
<proteinExistence type="predicted"/>
<dbReference type="GO" id="GO:0016301">
    <property type="term" value="F:kinase activity"/>
    <property type="evidence" value="ECO:0007669"/>
    <property type="project" value="UniProtKB-KW"/>
</dbReference>
<dbReference type="PANTHER" id="PTHR43584">
    <property type="entry name" value="NUCLEOTIDYL TRANSFERASE"/>
    <property type="match status" value="1"/>
</dbReference>
<evidence type="ECO:0000259" key="3">
    <source>
        <dbReference type="Pfam" id="PF00483"/>
    </source>
</evidence>
<dbReference type="RefSeq" id="WP_051604549.1">
    <property type="nucleotide sequence ID" value="NZ_CP007521.1"/>
</dbReference>
<dbReference type="Pfam" id="PF00483">
    <property type="entry name" value="NTP_transferase"/>
    <property type="match status" value="1"/>
</dbReference>
<keyword evidence="1 5" id="KW-0808">Transferase</keyword>
<dbReference type="InterPro" id="IPR050065">
    <property type="entry name" value="GlmU-like"/>
</dbReference>
<keyword evidence="6" id="KW-1185">Reference proteome</keyword>
<dbReference type="SUPFAM" id="SSF53448">
    <property type="entry name" value="Nucleotide-diphospho-sugar transferases"/>
    <property type="match status" value="1"/>
</dbReference>
<dbReference type="SUPFAM" id="SSF56112">
    <property type="entry name" value="Protein kinase-like (PK-like)"/>
    <property type="match status" value="1"/>
</dbReference>
<feature type="domain" description="Nucleotidyl transferase" evidence="3">
    <location>
        <begin position="5"/>
        <end position="112"/>
    </location>
</feature>
<evidence type="ECO:0000259" key="4">
    <source>
        <dbReference type="Pfam" id="PF01636"/>
    </source>
</evidence>